<dbReference type="Proteomes" id="UP000501600">
    <property type="component" value="Chromosome"/>
</dbReference>
<name>A0A6H2DMQ1_9SPHN</name>
<accession>A0A6H2DMQ1</accession>
<reference evidence="1 2" key="1">
    <citation type="submission" date="2020-04" db="EMBL/GenBank/DDBJ databases">
        <title>Genome sequence for Sphingorhabdus sp. strain M1.</title>
        <authorList>
            <person name="Park S.-J."/>
        </authorList>
    </citation>
    <scope>NUCLEOTIDE SEQUENCE [LARGE SCALE GENOMIC DNA]</scope>
    <source>
        <strain evidence="1 2">JK6</strain>
    </source>
</reference>
<protein>
    <submittedName>
        <fullName evidence="1">DUF1491 family protein</fullName>
    </submittedName>
</protein>
<dbReference type="Pfam" id="PF07372">
    <property type="entry name" value="DUF1491"/>
    <property type="match status" value="1"/>
</dbReference>
<evidence type="ECO:0000313" key="1">
    <source>
        <dbReference type="EMBL" id="QJB69660.1"/>
    </source>
</evidence>
<dbReference type="InterPro" id="IPR009964">
    <property type="entry name" value="DUF1491"/>
</dbReference>
<proteinExistence type="predicted"/>
<evidence type="ECO:0000313" key="2">
    <source>
        <dbReference type="Proteomes" id="UP000501600"/>
    </source>
</evidence>
<sequence>MIEPRLSSEFFITALLKKVNQEGGFGAVIRKGDRISGSILVICVEKGENPRLLEKMPMLDGSSMWQKIWPQDIEKQQNLDEYLARRTKFDPDIWLIELDIPDAERLIAEMGQ</sequence>
<dbReference type="KEGG" id="phao:HF685_10520"/>
<dbReference type="Gene3D" id="3.40.1530.20">
    <property type="entry name" value="Protein of unknown function (DUF1491)"/>
    <property type="match status" value="1"/>
</dbReference>
<organism evidence="1 2">
    <name type="scientific">Parasphingorhabdus halotolerans</name>
    <dbReference type="NCBI Taxonomy" id="2725558"/>
    <lineage>
        <taxon>Bacteria</taxon>
        <taxon>Pseudomonadati</taxon>
        <taxon>Pseudomonadota</taxon>
        <taxon>Alphaproteobacteria</taxon>
        <taxon>Sphingomonadales</taxon>
        <taxon>Sphingomonadaceae</taxon>
        <taxon>Parasphingorhabdus</taxon>
    </lineage>
</organism>
<dbReference type="RefSeq" id="WP_168819839.1">
    <property type="nucleotide sequence ID" value="NZ_CP051217.1"/>
</dbReference>
<dbReference type="EMBL" id="CP051217">
    <property type="protein sequence ID" value="QJB69660.1"/>
    <property type="molecule type" value="Genomic_DNA"/>
</dbReference>
<keyword evidence="2" id="KW-1185">Reference proteome</keyword>
<gene>
    <name evidence="1" type="ORF">HF685_10520</name>
</gene>
<dbReference type="AlphaFoldDB" id="A0A6H2DMQ1"/>